<dbReference type="Proteomes" id="UP001148629">
    <property type="component" value="Unassembled WGS sequence"/>
</dbReference>
<name>A0ACC1SA44_9HYPO</name>
<proteinExistence type="predicted"/>
<accession>A0ACC1SA44</accession>
<comment type="caution">
    <text evidence="1">The sequence shown here is derived from an EMBL/GenBank/DDBJ whole genome shotgun (WGS) entry which is preliminary data.</text>
</comment>
<evidence type="ECO:0000313" key="1">
    <source>
        <dbReference type="EMBL" id="KAJ3535326.1"/>
    </source>
</evidence>
<protein>
    <submittedName>
        <fullName evidence="1">Uncharacterized protein</fullName>
    </submittedName>
</protein>
<evidence type="ECO:0000313" key="2">
    <source>
        <dbReference type="Proteomes" id="UP001148629"/>
    </source>
</evidence>
<organism evidence="1 2">
    <name type="scientific">Fusarium decemcellulare</name>
    <dbReference type="NCBI Taxonomy" id="57161"/>
    <lineage>
        <taxon>Eukaryota</taxon>
        <taxon>Fungi</taxon>
        <taxon>Dikarya</taxon>
        <taxon>Ascomycota</taxon>
        <taxon>Pezizomycotina</taxon>
        <taxon>Sordariomycetes</taxon>
        <taxon>Hypocreomycetidae</taxon>
        <taxon>Hypocreales</taxon>
        <taxon>Nectriaceae</taxon>
        <taxon>Fusarium</taxon>
        <taxon>Fusarium decemcellulare species complex</taxon>
    </lineage>
</organism>
<dbReference type="EMBL" id="JANRMS010000719">
    <property type="protein sequence ID" value="KAJ3535326.1"/>
    <property type="molecule type" value="Genomic_DNA"/>
</dbReference>
<keyword evidence="2" id="KW-1185">Reference proteome</keyword>
<reference evidence="1" key="1">
    <citation type="submission" date="2022-08" db="EMBL/GenBank/DDBJ databases">
        <title>Genome Sequence of Fusarium decemcellulare.</title>
        <authorList>
            <person name="Buettner E."/>
        </authorList>
    </citation>
    <scope>NUCLEOTIDE SEQUENCE</scope>
    <source>
        <strain evidence="1">Babe19</strain>
    </source>
</reference>
<gene>
    <name evidence="1" type="ORF">NM208_g7178</name>
</gene>
<sequence>MGSAGKSPLTLVLGAGNVGDTSSDPIARYSTPDEVNAFFNVFAKRGYNQIDTARGYSLHAPGTSEPRIGAIYPGDRFIIDSKADPTAGYTKESVLRDIDASRDALKVDQINIYYLHAPDRKNPPELAIEALDQANKEGKIKAWGISNYRADEVQNTLDICEDRGFVKPSIYQGHYNPVVRGGEKELFPLLRKNNIAFSAYSPAAAGFFAGSSRTAKPNSRFDSSHTAGSIYVSMYVKPTIEAAVNKALEMASKHGIGGHAAALRWTAYHSILNGAHGDALVVGASSPEQLETNIDHIEEGPLPDDVAAAFEAVGHEAGDEIKYHF</sequence>